<dbReference type="InterPro" id="IPR002347">
    <property type="entry name" value="SDR_fam"/>
</dbReference>
<organism evidence="4 5">
    <name type="scientific">Asaia bogorensis</name>
    <dbReference type="NCBI Taxonomy" id="91915"/>
    <lineage>
        <taxon>Bacteria</taxon>
        <taxon>Pseudomonadati</taxon>
        <taxon>Pseudomonadota</taxon>
        <taxon>Alphaproteobacteria</taxon>
        <taxon>Acetobacterales</taxon>
        <taxon>Acetobacteraceae</taxon>
        <taxon>Asaia</taxon>
    </lineage>
</organism>
<dbReference type="RefSeq" id="WP_023978785.1">
    <property type="nucleotide sequence ID" value="NZ_CBLX010000004.1"/>
</dbReference>
<proteinExistence type="inferred from homology"/>
<comment type="similarity">
    <text evidence="1">Belongs to the short-chain dehydrogenases/reductases (SDR) family.</text>
</comment>
<dbReference type="AlphaFoldDB" id="A0A060QCL1"/>
<keyword evidence="3" id="KW-0472">Membrane</keyword>
<evidence type="ECO:0000256" key="2">
    <source>
        <dbReference type="ARBA" id="ARBA00023002"/>
    </source>
</evidence>
<dbReference type="NCBIfam" id="NF005495">
    <property type="entry name" value="PRK07109.1"/>
    <property type="match status" value="1"/>
</dbReference>
<keyword evidence="3" id="KW-0812">Transmembrane</keyword>
<reference evidence="4 5" key="1">
    <citation type="journal article" date="2014" name="Genome Biol. Evol.">
        <title>Acetic acid bacteria genomes reveal functional traits for adaptation to life in insect guts.</title>
        <authorList>
            <person name="Chouaia B."/>
            <person name="Gaiarsa S."/>
            <person name="Crotti E."/>
            <person name="Comandatore F."/>
            <person name="Degli Esposti M."/>
            <person name="Ricci I."/>
            <person name="Alma A."/>
            <person name="Favia G."/>
            <person name="Bandi C."/>
            <person name="Daffonchio D."/>
        </authorList>
    </citation>
    <scope>NUCLEOTIDE SEQUENCE [LARGE SCALE GENOMIC DNA]</scope>
    <source>
        <strain evidence="4 5">SF2.1</strain>
    </source>
</reference>
<dbReference type="Proteomes" id="UP000027583">
    <property type="component" value="Unassembled WGS sequence"/>
</dbReference>
<sequence length="333" mass="35120">MPNQIAVVTGAGAGIGRATVRMLASYGFDIALIGRNEQRLQDAAQELEASAVRTLTLQVDVSDAAALAQAAEQVERNLGPITVWINAAGVTAIGPVLSLDEATLRRVTDVTYLGSVFGTQAALACMRRRGSGTIVNLGLAHPLRGLPLQSAVNGAHAAISAFCDSVRPEIRALSDRIDLTVVHLPSINTTRLGWSRNLSGHTLKPVGRIYEPEIAAHAICQAVLGHHRDIWVGASSILPSLINGLAPSLRDRFLARKGFKAQFGAGAPEDAPDSFVESVEGAYAAHGPYEGIPLREQGRKPLLLTIPRRIGLGASLLGLAGIVALWRAARGKN</sequence>
<dbReference type="InterPro" id="IPR036291">
    <property type="entry name" value="NAD(P)-bd_dom_sf"/>
</dbReference>
<keyword evidence="3" id="KW-1133">Transmembrane helix</keyword>
<reference evidence="4 5" key="2">
    <citation type="journal article" date="2014" name="PLoS ONE">
        <title>Evolution of mitochondria reconstructed from the energy metabolism of living bacteria.</title>
        <authorList>
            <person name="Degli Esposti M."/>
            <person name="Chouaia B."/>
            <person name="Comandatore F."/>
            <person name="Crotti E."/>
            <person name="Sassera D."/>
            <person name="Lievens P.M."/>
            <person name="Daffonchio D."/>
            <person name="Bandi C."/>
        </authorList>
    </citation>
    <scope>NUCLEOTIDE SEQUENCE [LARGE SCALE GENOMIC DNA]</scope>
    <source>
        <strain evidence="4 5">SF2.1</strain>
    </source>
</reference>
<dbReference type="Gene3D" id="3.40.50.720">
    <property type="entry name" value="NAD(P)-binding Rossmann-like Domain"/>
    <property type="match status" value="1"/>
</dbReference>
<protein>
    <submittedName>
        <fullName evidence="4">Short-chain dehydrogenase/reductase SDR</fullName>
    </submittedName>
</protein>
<dbReference type="PRINTS" id="PR00081">
    <property type="entry name" value="GDHRDH"/>
</dbReference>
<name>A0A060QCL1_9PROT</name>
<dbReference type="eggNOG" id="COG0300">
    <property type="taxonomic scope" value="Bacteria"/>
</dbReference>
<dbReference type="PANTHER" id="PTHR44196:SF1">
    <property type="entry name" value="DEHYDROGENASE_REDUCTASE SDR FAMILY MEMBER 7B"/>
    <property type="match status" value="1"/>
</dbReference>
<keyword evidence="2" id="KW-0560">Oxidoreductase</keyword>
<gene>
    <name evidence="4" type="ORF">ASAP_0829</name>
</gene>
<feature type="transmembrane region" description="Helical" evidence="3">
    <location>
        <begin position="310"/>
        <end position="329"/>
    </location>
</feature>
<comment type="caution">
    <text evidence="4">The sequence shown here is derived from an EMBL/GenBank/DDBJ whole genome shotgun (WGS) entry which is preliminary data.</text>
</comment>
<accession>A0A060QCL1</accession>
<dbReference type="Pfam" id="PF00106">
    <property type="entry name" value="adh_short"/>
    <property type="match status" value="1"/>
</dbReference>
<evidence type="ECO:0000256" key="3">
    <source>
        <dbReference type="SAM" id="Phobius"/>
    </source>
</evidence>
<dbReference type="EMBL" id="CBLX010000004">
    <property type="protein sequence ID" value="CDG38874.1"/>
    <property type="molecule type" value="Genomic_DNA"/>
</dbReference>
<dbReference type="SUPFAM" id="SSF51735">
    <property type="entry name" value="NAD(P)-binding Rossmann-fold domains"/>
    <property type="match status" value="1"/>
</dbReference>
<dbReference type="GO" id="GO:0016020">
    <property type="term" value="C:membrane"/>
    <property type="evidence" value="ECO:0007669"/>
    <property type="project" value="TreeGrafter"/>
</dbReference>
<evidence type="ECO:0000313" key="5">
    <source>
        <dbReference type="Proteomes" id="UP000027583"/>
    </source>
</evidence>
<evidence type="ECO:0000256" key="1">
    <source>
        <dbReference type="ARBA" id="ARBA00006484"/>
    </source>
</evidence>
<dbReference type="GO" id="GO:0016491">
    <property type="term" value="F:oxidoreductase activity"/>
    <property type="evidence" value="ECO:0007669"/>
    <property type="project" value="UniProtKB-KW"/>
</dbReference>
<dbReference type="PANTHER" id="PTHR44196">
    <property type="entry name" value="DEHYDROGENASE/REDUCTASE SDR FAMILY MEMBER 7B"/>
    <property type="match status" value="1"/>
</dbReference>
<evidence type="ECO:0000313" key="4">
    <source>
        <dbReference type="EMBL" id="CDG38874.1"/>
    </source>
</evidence>